<keyword evidence="1" id="KW-0489">Methyltransferase</keyword>
<dbReference type="Proteomes" id="UP001150925">
    <property type="component" value="Unassembled WGS sequence"/>
</dbReference>
<comment type="caution">
    <text evidence="9">The sequence shown here is derived from an EMBL/GenBank/DDBJ whole genome shotgun (WGS) entry which is preliminary data.</text>
</comment>
<evidence type="ECO:0000256" key="7">
    <source>
        <dbReference type="SAM" id="MobiDB-lite"/>
    </source>
</evidence>
<accession>A0A9W8AXJ8</accession>
<evidence type="ECO:0000256" key="2">
    <source>
        <dbReference type="ARBA" id="ARBA00022679"/>
    </source>
</evidence>
<organism evidence="9 10">
    <name type="scientific">Dispira parvispora</name>
    <dbReference type="NCBI Taxonomy" id="1520584"/>
    <lineage>
        <taxon>Eukaryota</taxon>
        <taxon>Fungi</taxon>
        <taxon>Fungi incertae sedis</taxon>
        <taxon>Zoopagomycota</taxon>
        <taxon>Kickxellomycotina</taxon>
        <taxon>Dimargaritomycetes</taxon>
        <taxon>Dimargaritales</taxon>
        <taxon>Dimargaritaceae</taxon>
        <taxon>Dispira</taxon>
    </lineage>
</organism>
<dbReference type="SUPFAM" id="SSF144232">
    <property type="entry name" value="HIT/MYND zinc finger-like"/>
    <property type="match status" value="1"/>
</dbReference>
<dbReference type="InterPro" id="IPR002893">
    <property type="entry name" value="Znf_MYND"/>
</dbReference>
<dbReference type="PANTHER" id="PTHR46165:SF7">
    <property type="entry name" value="SET AND MYND DOMAIN-CONTAINING PROTEIN 4"/>
    <property type="match status" value="1"/>
</dbReference>
<feature type="non-terminal residue" evidence="9">
    <location>
        <position position="187"/>
    </location>
</feature>
<keyword evidence="6" id="KW-0862">Zinc</keyword>
<dbReference type="GO" id="GO:0005634">
    <property type="term" value="C:nucleus"/>
    <property type="evidence" value="ECO:0007669"/>
    <property type="project" value="TreeGrafter"/>
</dbReference>
<dbReference type="Gene3D" id="6.10.140.2220">
    <property type="match status" value="1"/>
</dbReference>
<dbReference type="GO" id="GO:0008168">
    <property type="term" value="F:methyltransferase activity"/>
    <property type="evidence" value="ECO:0007669"/>
    <property type="project" value="UniProtKB-KW"/>
</dbReference>
<dbReference type="GO" id="GO:0032259">
    <property type="term" value="P:methylation"/>
    <property type="evidence" value="ECO:0007669"/>
    <property type="project" value="UniProtKB-KW"/>
</dbReference>
<evidence type="ECO:0000259" key="8">
    <source>
        <dbReference type="Pfam" id="PF01753"/>
    </source>
</evidence>
<evidence type="ECO:0000313" key="9">
    <source>
        <dbReference type="EMBL" id="KAJ1967899.1"/>
    </source>
</evidence>
<dbReference type="InterPro" id="IPR052097">
    <property type="entry name" value="SET-MYND_domain_protein"/>
</dbReference>
<keyword evidence="2" id="KW-0808">Transferase</keyword>
<feature type="compositionally biased region" description="Polar residues" evidence="7">
    <location>
        <begin position="7"/>
        <end position="21"/>
    </location>
</feature>
<dbReference type="GO" id="GO:0005737">
    <property type="term" value="C:cytoplasm"/>
    <property type="evidence" value="ECO:0007669"/>
    <property type="project" value="TreeGrafter"/>
</dbReference>
<name>A0A9W8AXJ8_9FUNG</name>
<reference evidence="9" key="1">
    <citation type="submission" date="2022-07" db="EMBL/GenBank/DDBJ databases">
        <title>Phylogenomic reconstructions and comparative analyses of Kickxellomycotina fungi.</title>
        <authorList>
            <person name="Reynolds N.K."/>
            <person name="Stajich J.E."/>
            <person name="Barry K."/>
            <person name="Grigoriev I.V."/>
            <person name="Crous P."/>
            <person name="Smith M.E."/>
        </authorList>
    </citation>
    <scope>NUCLEOTIDE SEQUENCE</scope>
    <source>
        <strain evidence="9">RSA 1196</strain>
    </source>
</reference>
<gene>
    <name evidence="9" type="ORF">IWQ62_001572</name>
</gene>
<keyword evidence="4" id="KW-0479">Metal-binding</keyword>
<sequence length="187" mass="20548">MLRDTAVKTQTVTPVPTMLSQAQPLDLEQDQGPNESVDITPYAPLVKKSLFTLQDNKDRGAHCVAAKRLTPGTEIMQDKAAAAIVRMAFAKQVCDMCFAPLPAVPADAKAPSGTPCDQCEFVRYCSEGCKAKATLYHQEECSVLSKLEAIREKHKVDVDLLRLVLRMLALYRTQDPSAKPIANEFTP</sequence>
<feature type="domain" description="MYND-type" evidence="8">
    <location>
        <begin position="94"/>
        <end position="141"/>
    </location>
</feature>
<evidence type="ECO:0000256" key="5">
    <source>
        <dbReference type="ARBA" id="ARBA00022771"/>
    </source>
</evidence>
<dbReference type="AlphaFoldDB" id="A0A9W8AXJ8"/>
<evidence type="ECO:0000313" key="10">
    <source>
        <dbReference type="Proteomes" id="UP001150925"/>
    </source>
</evidence>
<keyword evidence="10" id="KW-1185">Reference proteome</keyword>
<evidence type="ECO:0000256" key="3">
    <source>
        <dbReference type="ARBA" id="ARBA00022691"/>
    </source>
</evidence>
<evidence type="ECO:0000256" key="4">
    <source>
        <dbReference type="ARBA" id="ARBA00022723"/>
    </source>
</evidence>
<dbReference type="GO" id="GO:0008270">
    <property type="term" value="F:zinc ion binding"/>
    <property type="evidence" value="ECO:0007669"/>
    <property type="project" value="UniProtKB-KW"/>
</dbReference>
<dbReference type="Pfam" id="PF01753">
    <property type="entry name" value="zf-MYND"/>
    <property type="match status" value="1"/>
</dbReference>
<keyword evidence="5" id="KW-0863">Zinc-finger</keyword>
<dbReference type="EMBL" id="JANBPY010000264">
    <property type="protein sequence ID" value="KAJ1967899.1"/>
    <property type="molecule type" value="Genomic_DNA"/>
</dbReference>
<dbReference type="PANTHER" id="PTHR46165">
    <property type="entry name" value="SET AND MYND DOMAIN-CONTAINING PROTEIN 4"/>
    <property type="match status" value="1"/>
</dbReference>
<dbReference type="Gene3D" id="2.170.270.10">
    <property type="entry name" value="SET domain"/>
    <property type="match status" value="1"/>
</dbReference>
<feature type="region of interest" description="Disordered" evidence="7">
    <location>
        <begin position="1"/>
        <end position="21"/>
    </location>
</feature>
<protein>
    <recommendedName>
        <fullName evidence="8">MYND-type domain-containing protein</fullName>
    </recommendedName>
</protein>
<keyword evidence="3" id="KW-0949">S-adenosyl-L-methionine</keyword>
<dbReference type="InterPro" id="IPR046341">
    <property type="entry name" value="SET_dom_sf"/>
</dbReference>
<evidence type="ECO:0000256" key="6">
    <source>
        <dbReference type="ARBA" id="ARBA00022833"/>
    </source>
</evidence>
<dbReference type="GO" id="GO:0042826">
    <property type="term" value="F:histone deacetylase binding"/>
    <property type="evidence" value="ECO:0007669"/>
    <property type="project" value="TreeGrafter"/>
</dbReference>
<dbReference type="Gene3D" id="1.10.220.160">
    <property type="match status" value="1"/>
</dbReference>
<proteinExistence type="predicted"/>
<evidence type="ECO:0000256" key="1">
    <source>
        <dbReference type="ARBA" id="ARBA00022603"/>
    </source>
</evidence>